<sequence length="80" mass="9338">MYLCNIEEKSIRKRDQLVRINVKIEATNGYETAITGVLPYNSEVVKWTTKPLREGMNVRVVEGRGEKMKNRKEKNKIKIT</sequence>
<dbReference type="AlphaFoldDB" id="A0A410QBB0"/>
<keyword evidence="2" id="KW-1185">Reference proteome</keyword>
<dbReference type="EMBL" id="CP035282">
    <property type="protein sequence ID" value="QAT61249.1"/>
    <property type="molecule type" value="Genomic_DNA"/>
</dbReference>
<proteinExistence type="predicted"/>
<organism evidence="1 2">
    <name type="scientific">Acidilutibacter cellobiosedens</name>
    <dbReference type="NCBI Taxonomy" id="2507161"/>
    <lineage>
        <taxon>Bacteria</taxon>
        <taxon>Bacillati</taxon>
        <taxon>Bacillota</taxon>
        <taxon>Tissierellia</taxon>
        <taxon>Tissierellales</taxon>
        <taxon>Acidilutibacteraceae</taxon>
        <taxon>Acidilutibacter</taxon>
    </lineage>
</organism>
<dbReference type="Proteomes" id="UP000287969">
    <property type="component" value="Chromosome"/>
</dbReference>
<protein>
    <submittedName>
        <fullName evidence="1">Uncharacterized protein</fullName>
    </submittedName>
</protein>
<dbReference type="RefSeq" id="WP_128752295.1">
    <property type="nucleotide sequence ID" value="NZ_CP035282.1"/>
</dbReference>
<gene>
    <name evidence="1" type="ORF">EQM13_06425</name>
</gene>
<accession>A0A410QBB0</accession>
<evidence type="ECO:0000313" key="2">
    <source>
        <dbReference type="Proteomes" id="UP000287969"/>
    </source>
</evidence>
<evidence type="ECO:0000313" key="1">
    <source>
        <dbReference type="EMBL" id="QAT61249.1"/>
    </source>
</evidence>
<dbReference type="KEGG" id="spoa:EQM13_06425"/>
<name>A0A410QBB0_9FIRM</name>
<reference evidence="2" key="1">
    <citation type="submission" date="2019-01" db="EMBL/GenBank/DDBJ databases">
        <title>Draft genomes of a novel of Sporanaerobacter strains.</title>
        <authorList>
            <person name="Ma S."/>
        </authorList>
    </citation>
    <scope>NUCLEOTIDE SEQUENCE [LARGE SCALE GENOMIC DNA]</scope>
    <source>
        <strain evidence="2">NJN-17</strain>
    </source>
</reference>